<organism evidence="3 4">
    <name type="scientific">Capillimicrobium parvum</name>
    <dbReference type="NCBI Taxonomy" id="2884022"/>
    <lineage>
        <taxon>Bacteria</taxon>
        <taxon>Bacillati</taxon>
        <taxon>Actinomycetota</taxon>
        <taxon>Thermoleophilia</taxon>
        <taxon>Solirubrobacterales</taxon>
        <taxon>Capillimicrobiaceae</taxon>
        <taxon>Capillimicrobium</taxon>
    </lineage>
</organism>
<evidence type="ECO:0000259" key="2">
    <source>
        <dbReference type="PROSITE" id="PS50943"/>
    </source>
</evidence>
<dbReference type="GO" id="GO:0003677">
    <property type="term" value="F:DNA binding"/>
    <property type="evidence" value="ECO:0007669"/>
    <property type="project" value="UniProtKB-KW"/>
</dbReference>
<evidence type="ECO:0000313" key="3">
    <source>
        <dbReference type="EMBL" id="UGS33984.1"/>
    </source>
</evidence>
<dbReference type="InterPro" id="IPR010982">
    <property type="entry name" value="Lambda_DNA-bd_dom_sf"/>
</dbReference>
<keyword evidence="4" id="KW-1185">Reference proteome</keyword>
<keyword evidence="1" id="KW-0238">DNA-binding</keyword>
<dbReference type="PROSITE" id="PS50943">
    <property type="entry name" value="HTH_CROC1"/>
    <property type="match status" value="1"/>
</dbReference>
<dbReference type="SUPFAM" id="SSF47413">
    <property type="entry name" value="lambda repressor-like DNA-binding domains"/>
    <property type="match status" value="1"/>
</dbReference>
<dbReference type="InterPro" id="IPR050807">
    <property type="entry name" value="TransReg_Diox_bact_type"/>
</dbReference>
<reference evidence="3" key="1">
    <citation type="journal article" date="2022" name="Int. J. Syst. Evol. Microbiol.">
        <title>Pseudomonas aegrilactucae sp. nov. and Pseudomonas morbosilactucae sp. nov., pathogens causing bacterial rot of lettuce in Japan.</title>
        <authorList>
            <person name="Sawada H."/>
            <person name="Fujikawa T."/>
            <person name="Satou M."/>
        </authorList>
    </citation>
    <scope>NUCLEOTIDE SEQUENCE</scope>
    <source>
        <strain evidence="3">0166_1</strain>
    </source>
</reference>
<dbReference type="KEGG" id="sbae:DSM104329_00351"/>
<proteinExistence type="predicted"/>
<dbReference type="GO" id="GO:0003700">
    <property type="term" value="F:DNA-binding transcription factor activity"/>
    <property type="evidence" value="ECO:0007669"/>
    <property type="project" value="TreeGrafter"/>
</dbReference>
<feature type="domain" description="HTH cro/C1-type" evidence="2">
    <location>
        <begin position="16"/>
        <end position="70"/>
    </location>
</feature>
<dbReference type="PANTHER" id="PTHR46797:SF1">
    <property type="entry name" value="METHYLPHOSPHONATE SYNTHASE"/>
    <property type="match status" value="1"/>
</dbReference>
<dbReference type="InterPro" id="IPR001387">
    <property type="entry name" value="Cro/C1-type_HTH"/>
</dbReference>
<dbReference type="CDD" id="cd00093">
    <property type="entry name" value="HTH_XRE"/>
    <property type="match status" value="1"/>
</dbReference>
<evidence type="ECO:0000313" key="4">
    <source>
        <dbReference type="Proteomes" id="UP001162834"/>
    </source>
</evidence>
<sequence>MQNPWELQLDALGEYIRAQRRHANLSLRQLAAQTQISNAYLSQLERGMHEPSVRVLRSIAGALDVSVETMLAQAGLFEDEDPLTPGERGAAEAAIRADPRLTDEKKEALLAVYRSLVDGS</sequence>
<dbReference type="PANTHER" id="PTHR46797">
    <property type="entry name" value="HTH-TYPE TRANSCRIPTIONAL REGULATOR"/>
    <property type="match status" value="1"/>
</dbReference>
<evidence type="ECO:0000256" key="1">
    <source>
        <dbReference type="ARBA" id="ARBA00023125"/>
    </source>
</evidence>
<dbReference type="AlphaFoldDB" id="A0A9E6XSN4"/>
<dbReference type="EMBL" id="CP087164">
    <property type="protein sequence ID" value="UGS33984.1"/>
    <property type="molecule type" value="Genomic_DNA"/>
</dbReference>
<protein>
    <submittedName>
        <fullName evidence="3">HTH-type transcriptional regulator</fullName>
    </submittedName>
</protein>
<dbReference type="Pfam" id="PF01381">
    <property type="entry name" value="HTH_3"/>
    <property type="match status" value="1"/>
</dbReference>
<dbReference type="SMART" id="SM00530">
    <property type="entry name" value="HTH_XRE"/>
    <property type="match status" value="1"/>
</dbReference>
<gene>
    <name evidence="3" type="ORF">DSM104329_00351</name>
</gene>
<dbReference type="GO" id="GO:0005829">
    <property type="term" value="C:cytosol"/>
    <property type="evidence" value="ECO:0007669"/>
    <property type="project" value="TreeGrafter"/>
</dbReference>
<accession>A0A9E6XSN4</accession>
<name>A0A9E6XSN4_9ACTN</name>
<dbReference type="Gene3D" id="1.10.260.40">
    <property type="entry name" value="lambda repressor-like DNA-binding domains"/>
    <property type="match status" value="1"/>
</dbReference>
<dbReference type="Proteomes" id="UP001162834">
    <property type="component" value="Chromosome"/>
</dbReference>